<dbReference type="GO" id="GO:0016787">
    <property type="term" value="F:hydrolase activity"/>
    <property type="evidence" value="ECO:0007669"/>
    <property type="project" value="InterPro"/>
</dbReference>
<keyword evidence="1" id="KW-0479">Metal-binding</keyword>
<evidence type="ECO:0000313" key="5">
    <source>
        <dbReference type="Proteomes" id="UP000256379"/>
    </source>
</evidence>
<evidence type="ECO:0000256" key="1">
    <source>
        <dbReference type="ARBA" id="ARBA00022723"/>
    </source>
</evidence>
<dbReference type="PROSITE" id="PS51747">
    <property type="entry name" value="CYT_DCMP_DEAMINASES_2"/>
    <property type="match status" value="1"/>
</dbReference>
<reference evidence="4 5" key="1">
    <citation type="submission" date="2018-04" db="EMBL/GenBank/DDBJ databases">
        <title>Novel Campyloabacter and Helicobacter Species and Strains.</title>
        <authorList>
            <person name="Mannion A.J."/>
            <person name="Shen Z."/>
            <person name="Fox J.G."/>
        </authorList>
    </citation>
    <scope>NUCLEOTIDE SEQUENCE [LARGE SCALE GENOMIC DNA]</scope>
    <source>
        <strain evidence="4 5">MIT 17-337</strain>
    </source>
</reference>
<evidence type="ECO:0000313" key="4">
    <source>
        <dbReference type="EMBL" id="RDU64073.1"/>
    </source>
</evidence>
<protein>
    <recommendedName>
        <fullName evidence="3">CMP/dCMP-type deaminase domain-containing protein</fullName>
    </recommendedName>
</protein>
<dbReference type="Pfam" id="PF00383">
    <property type="entry name" value="dCMP_cyt_deam_1"/>
    <property type="match status" value="1"/>
</dbReference>
<gene>
    <name evidence="4" type="ORF">CQA53_08010</name>
</gene>
<dbReference type="CDD" id="cd01285">
    <property type="entry name" value="nucleoside_deaminase"/>
    <property type="match status" value="1"/>
</dbReference>
<accession>A0A3D8IG27</accession>
<dbReference type="InterPro" id="IPR016193">
    <property type="entry name" value="Cytidine_deaminase-like"/>
</dbReference>
<dbReference type="AlphaFoldDB" id="A0A3D8IG27"/>
<dbReference type="EMBL" id="NXLQ01000020">
    <property type="protein sequence ID" value="RDU64073.1"/>
    <property type="molecule type" value="Genomic_DNA"/>
</dbReference>
<dbReference type="Proteomes" id="UP000256379">
    <property type="component" value="Unassembled WGS sequence"/>
</dbReference>
<dbReference type="Gene3D" id="3.40.140.10">
    <property type="entry name" value="Cytidine Deaminase, domain 2"/>
    <property type="match status" value="1"/>
</dbReference>
<dbReference type="OrthoDB" id="9802676at2"/>
<dbReference type="PROSITE" id="PS00903">
    <property type="entry name" value="CYT_DCMP_DEAMINASES_1"/>
    <property type="match status" value="1"/>
</dbReference>
<dbReference type="InterPro" id="IPR016192">
    <property type="entry name" value="APOBEC/CMP_deaminase_Zn-bd"/>
</dbReference>
<keyword evidence="2" id="KW-0862">Zinc</keyword>
<name>A0A3D8IG27_9HELI</name>
<keyword evidence="5" id="KW-1185">Reference proteome</keyword>
<evidence type="ECO:0000259" key="3">
    <source>
        <dbReference type="PROSITE" id="PS51747"/>
    </source>
</evidence>
<dbReference type="RefSeq" id="WP_115543486.1">
    <property type="nucleotide sequence ID" value="NZ_NXLQ01000020.1"/>
</dbReference>
<dbReference type="PANTHER" id="PTHR11079">
    <property type="entry name" value="CYTOSINE DEAMINASE FAMILY MEMBER"/>
    <property type="match status" value="1"/>
</dbReference>
<sequence length="259" mass="29965">MRKNILYFILTLFFLSGLYATSLPEDNVVSGVIYEKIDTVSAEVDHIYPMLALAIVYKDWQEKNMLNKQGHNIGLVIVDENNMPVFWVRNSVHATHNGTQHGEVRLVSNLLNCEGFNKYLDKYTLYTTLEPCIMCAGMLSMVQIPKVVYAQKDLSCGNTQEIISTAKYPRYYKAFTVENGYKKDLEECFEQYKICKNDSITDFLVNDSAKEIFRKASNDLQDYKVKFKENRRVIKVAQEFLQNIQTKDNLDVLQCPKNM</sequence>
<feature type="domain" description="CMP/dCMP-type deaminase" evidence="3">
    <location>
        <begin position="45"/>
        <end position="178"/>
    </location>
</feature>
<dbReference type="PANTHER" id="PTHR11079:SF179">
    <property type="entry name" value="TRNA(ADENINE(34)) DEAMINASE, CHLOROPLASTIC"/>
    <property type="match status" value="1"/>
</dbReference>
<proteinExistence type="predicted"/>
<comment type="caution">
    <text evidence="4">The sequence shown here is derived from an EMBL/GenBank/DDBJ whole genome shotgun (WGS) entry which is preliminary data.</text>
</comment>
<dbReference type="SUPFAM" id="SSF53927">
    <property type="entry name" value="Cytidine deaminase-like"/>
    <property type="match status" value="1"/>
</dbReference>
<evidence type="ECO:0000256" key="2">
    <source>
        <dbReference type="ARBA" id="ARBA00022833"/>
    </source>
</evidence>
<organism evidence="4 5">
    <name type="scientific">Helicobacter didelphidarum</name>
    <dbReference type="NCBI Taxonomy" id="2040648"/>
    <lineage>
        <taxon>Bacteria</taxon>
        <taxon>Pseudomonadati</taxon>
        <taxon>Campylobacterota</taxon>
        <taxon>Epsilonproteobacteria</taxon>
        <taxon>Campylobacterales</taxon>
        <taxon>Helicobacteraceae</taxon>
        <taxon>Helicobacter</taxon>
    </lineage>
</organism>
<dbReference type="GO" id="GO:0008270">
    <property type="term" value="F:zinc ion binding"/>
    <property type="evidence" value="ECO:0007669"/>
    <property type="project" value="InterPro"/>
</dbReference>
<dbReference type="InterPro" id="IPR002125">
    <property type="entry name" value="CMP_dCMP_dom"/>
</dbReference>